<dbReference type="Proteomes" id="UP000756921">
    <property type="component" value="Unassembled WGS sequence"/>
</dbReference>
<proteinExistence type="predicted"/>
<dbReference type="EMBL" id="WJXW01000015">
    <property type="protein sequence ID" value="KAF9729920.1"/>
    <property type="molecule type" value="Genomic_DNA"/>
</dbReference>
<gene>
    <name evidence="1" type="ORF">PMIN01_11853</name>
</gene>
<keyword evidence="2" id="KW-1185">Reference proteome</keyword>
<evidence type="ECO:0000313" key="2">
    <source>
        <dbReference type="Proteomes" id="UP000756921"/>
    </source>
</evidence>
<protein>
    <submittedName>
        <fullName evidence="1">Uncharacterized protein</fullName>
    </submittedName>
</protein>
<accession>A0A9P6G8U1</accession>
<organism evidence="1 2">
    <name type="scientific">Paraphaeosphaeria minitans</name>
    <dbReference type="NCBI Taxonomy" id="565426"/>
    <lineage>
        <taxon>Eukaryota</taxon>
        <taxon>Fungi</taxon>
        <taxon>Dikarya</taxon>
        <taxon>Ascomycota</taxon>
        <taxon>Pezizomycotina</taxon>
        <taxon>Dothideomycetes</taxon>
        <taxon>Pleosporomycetidae</taxon>
        <taxon>Pleosporales</taxon>
        <taxon>Massarineae</taxon>
        <taxon>Didymosphaeriaceae</taxon>
        <taxon>Paraphaeosphaeria</taxon>
    </lineage>
</organism>
<evidence type="ECO:0000313" key="1">
    <source>
        <dbReference type="EMBL" id="KAF9729920.1"/>
    </source>
</evidence>
<reference evidence="1" key="1">
    <citation type="journal article" date="2020" name="Mol. Plant Microbe Interact.">
        <title>Genome Sequence of the Biocontrol Agent Coniothyrium minitans strain Conio (IMI 134523).</title>
        <authorList>
            <person name="Patel D."/>
            <person name="Shittu T.A."/>
            <person name="Baroncelli R."/>
            <person name="Muthumeenakshi S."/>
            <person name="Osborne T.H."/>
            <person name="Janganan T.K."/>
            <person name="Sreenivasaprasad S."/>
        </authorList>
    </citation>
    <scope>NUCLEOTIDE SEQUENCE</scope>
    <source>
        <strain evidence="1">Conio</strain>
    </source>
</reference>
<sequence length="170" mass="18940">MATFKRKTVLSAWEQSGIFPYNPEIVYMKLPTPIRTPSPDLSPVDSSPIANTPTSNISSRRLRKFLQSSQLLIDSLALAQRDLSEITAAAQQRQKRQVKDIRQVQRGGIVTVQSARRAIDQRVEVEAQKVARKAALAGRAKSAQEGHISQRNDCRSSSTCYTKSSIYQPI</sequence>
<name>A0A9P6G8U1_9PLEO</name>
<comment type="caution">
    <text evidence="1">The sequence shown here is derived from an EMBL/GenBank/DDBJ whole genome shotgun (WGS) entry which is preliminary data.</text>
</comment>
<dbReference type="AlphaFoldDB" id="A0A9P6G8U1"/>